<dbReference type="InterPro" id="IPR002893">
    <property type="entry name" value="Znf_MYND"/>
</dbReference>
<protein>
    <recommendedName>
        <fullName evidence="5">MYND-type domain-containing protein</fullName>
    </recommendedName>
</protein>
<keyword evidence="1" id="KW-0479">Metal-binding</keyword>
<evidence type="ECO:0000313" key="7">
    <source>
        <dbReference type="Proteomes" id="UP001362999"/>
    </source>
</evidence>
<evidence type="ECO:0000256" key="2">
    <source>
        <dbReference type="ARBA" id="ARBA00022771"/>
    </source>
</evidence>
<dbReference type="AlphaFoldDB" id="A0AAW0CBN4"/>
<accession>A0AAW0CBN4</accession>
<evidence type="ECO:0000256" key="1">
    <source>
        <dbReference type="ARBA" id="ARBA00022723"/>
    </source>
</evidence>
<feature type="domain" description="MYND-type" evidence="5">
    <location>
        <begin position="337"/>
        <end position="378"/>
    </location>
</feature>
<evidence type="ECO:0000256" key="4">
    <source>
        <dbReference type="PROSITE-ProRule" id="PRU00134"/>
    </source>
</evidence>
<keyword evidence="2 4" id="KW-0863">Zinc-finger</keyword>
<proteinExistence type="predicted"/>
<name>A0AAW0CBN4_9AGAR</name>
<organism evidence="6 7">
    <name type="scientific">Favolaschia claudopus</name>
    <dbReference type="NCBI Taxonomy" id="2862362"/>
    <lineage>
        <taxon>Eukaryota</taxon>
        <taxon>Fungi</taxon>
        <taxon>Dikarya</taxon>
        <taxon>Basidiomycota</taxon>
        <taxon>Agaricomycotina</taxon>
        <taxon>Agaricomycetes</taxon>
        <taxon>Agaricomycetidae</taxon>
        <taxon>Agaricales</taxon>
        <taxon>Marasmiineae</taxon>
        <taxon>Mycenaceae</taxon>
        <taxon>Favolaschia</taxon>
    </lineage>
</organism>
<reference evidence="6 7" key="1">
    <citation type="journal article" date="2024" name="J Genomics">
        <title>Draft genome sequencing and assembly of Favolaschia claudopus CIRM-BRFM 2984 isolated from oak limbs.</title>
        <authorList>
            <person name="Navarro D."/>
            <person name="Drula E."/>
            <person name="Chaduli D."/>
            <person name="Cazenave R."/>
            <person name="Ahrendt S."/>
            <person name="Wang J."/>
            <person name="Lipzen A."/>
            <person name="Daum C."/>
            <person name="Barry K."/>
            <person name="Grigoriev I.V."/>
            <person name="Favel A."/>
            <person name="Rosso M.N."/>
            <person name="Martin F."/>
        </authorList>
    </citation>
    <scope>NUCLEOTIDE SEQUENCE [LARGE SCALE GENOMIC DNA]</scope>
    <source>
        <strain evidence="6 7">CIRM-BRFM 2984</strain>
    </source>
</reference>
<dbReference type="Proteomes" id="UP001362999">
    <property type="component" value="Unassembled WGS sequence"/>
</dbReference>
<dbReference type="PROSITE" id="PS50865">
    <property type="entry name" value="ZF_MYND_2"/>
    <property type="match status" value="1"/>
</dbReference>
<dbReference type="Gene3D" id="6.10.140.2220">
    <property type="match status" value="1"/>
</dbReference>
<dbReference type="SUPFAM" id="SSF144232">
    <property type="entry name" value="HIT/MYND zinc finger-like"/>
    <property type="match status" value="1"/>
</dbReference>
<sequence>IQPLFLPMSPSSHHLEEILASSLLDPMNPASLCGVGIFGALSQVIVLGKTVPYQVAFLQAAMKYMTKPRSATEHELLRNRLCHCHCDFGLEHVQNIHGFSPPTVTKLDLLDLAIHLMCKSITSAIEQYDPTLEDARKRWPRSREQDTNPFNLTPSALCDALLQWTLQPQYGSGAFSLIGSIAMFSPRFHIHVLATPRVFQLATAQLLYTVRNFPTNPEQWNVRFDSRVLACASDLFSRFTHHQTNIARLILSDEFGIRADMLVVARDMQALLPAEDSRASMASAVEWFRTVRFLDGGKRFTPRGGRGTLQAGPQGYFHVAFKVIATLRSSKCAMNGCDGRGATAHSRLCSGCQVARYCCNEHQNQSWRGTRHPHKPLCDAIQALRQAIGMGDENGWKALIHATGRAPEKFIEICHGKGVPPMLGKAILEVGGWLPADF</sequence>
<gene>
    <name evidence="6" type="ORF">R3P38DRAFT_2518318</name>
</gene>
<dbReference type="GO" id="GO:0008270">
    <property type="term" value="F:zinc ion binding"/>
    <property type="evidence" value="ECO:0007669"/>
    <property type="project" value="UniProtKB-KW"/>
</dbReference>
<feature type="non-terminal residue" evidence="6">
    <location>
        <position position="1"/>
    </location>
</feature>
<evidence type="ECO:0000256" key="3">
    <source>
        <dbReference type="ARBA" id="ARBA00022833"/>
    </source>
</evidence>
<evidence type="ECO:0000313" key="6">
    <source>
        <dbReference type="EMBL" id="KAK7036268.1"/>
    </source>
</evidence>
<keyword evidence="3" id="KW-0862">Zinc</keyword>
<keyword evidence="7" id="KW-1185">Reference proteome</keyword>
<comment type="caution">
    <text evidence="6">The sequence shown here is derived from an EMBL/GenBank/DDBJ whole genome shotgun (WGS) entry which is preliminary data.</text>
</comment>
<dbReference type="EMBL" id="JAWWNJ010000019">
    <property type="protein sequence ID" value="KAK7036268.1"/>
    <property type="molecule type" value="Genomic_DNA"/>
</dbReference>
<evidence type="ECO:0000259" key="5">
    <source>
        <dbReference type="PROSITE" id="PS50865"/>
    </source>
</evidence>